<sequence length="81" mass="9464">MSSVCNPSGAILSKRTNRQQTADEKTPRKNYSEQFVRLVAQARRILHRNSWILNNANYRKAMQRISSNDEKSVDNKQQKKE</sequence>
<proteinExistence type="predicted"/>
<evidence type="ECO:0000313" key="3">
    <source>
        <dbReference type="Proteomes" id="UP000267096"/>
    </source>
</evidence>
<feature type="compositionally biased region" description="Basic and acidic residues" evidence="1">
    <location>
        <begin position="21"/>
        <end position="31"/>
    </location>
</feature>
<protein>
    <submittedName>
        <fullName evidence="2 4">Uncharacterized protein</fullName>
    </submittedName>
</protein>
<reference evidence="4" key="1">
    <citation type="submission" date="2017-02" db="UniProtKB">
        <authorList>
            <consortium name="WormBaseParasite"/>
        </authorList>
    </citation>
    <scope>IDENTIFICATION</scope>
</reference>
<keyword evidence="3" id="KW-1185">Reference proteome</keyword>
<evidence type="ECO:0000313" key="4">
    <source>
        <dbReference type="WBParaSite" id="ASIM_0000453701-mRNA-1"/>
    </source>
</evidence>
<dbReference type="AlphaFoldDB" id="A0A0M3JAB7"/>
<accession>A0A0M3JAB7</accession>
<dbReference type="EMBL" id="UYRR01007489">
    <property type="protein sequence ID" value="VDK23658.1"/>
    <property type="molecule type" value="Genomic_DNA"/>
</dbReference>
<feature type="region of interest" description="Disordered" evidence="1">
    <location>
        <begin position="1"/>
        <end position="31"/>
    </location>
</feature>
<dbReference type="Proteomes" id="UP000267096">
    <property type="component" value="Unassembled WGS sequence"/>
</dbReference>
<reference evidence="2 3" key="2">
    <citation type="submission" date="2018-11" db="EMBL/GenBank/DDBJ databases">
        <authorList>
            <consortium name="Pathogen Informatics"/>
        </authorList>
    </citation>
    <scope>NUCLEOTIDE SEQUENCE [LARGE SCALE GENOMIC DNA]</scope>
</reference>
<name>A0A0M3JAB7_ANISI</name>
<gene>
    <name evidence="2" type="ORF">ASIM_LOCUS4349</name>
</gene>
<evidence type="ECO:0000313" key="2">
    <source>
        <dbReference type="EMBL" id="VDK23658.1"/>
    </source>
</evidence>
<organism evidence="4">
    <name type="scientific">Anisakis simplex</name>
    <name type="common">Herring worm</name>
    <dbReference type="NCBI Taxonomy" id="6269"/>
    <lineage>
        <taxon>Eukaryota</taxon>
        <taxon>Metazoa</taxon>
        <taxon>Ecdysozoa</taxon>
        <taxon>Nematoda</taxon>
        <taxon>Chromadorea</taxon>
        <taxon>Rhabditida</taxon>
        <taxon>Spirurina</taxon>
        <taxon>Ascaridomorpha</taxon>
        <taxon>Ascaridoidea</taxon>
        <taxon>Anisakidae</taxon>
        <taxon>Anisakis</taxon>
        <taxon>Anisakis simplex complex</taxon>
    </lineage>
</organism>
<evidence type="ECO:0000256" key="1">
    <source>
        <dbReference type="SAM" id="MobiDB-lite"/>
    </source>
</evidence>
<dbReference type="WBParaSite" id="ASIM_0000453701-mRNA-1">
    <property type="protein sequence ID" value="ASIM_0000453701-mRNA-1"/>
    <property type="gene ID" value="ASIM_0000453701"/>
</dbReference>